<reference evidence="2" key="1">
    <citation type="submission" date="2018-10" db="EMBL/GenBank/DDBJ databases">
        <title>Hidden diversity of soil giant viruses.</title>
        <authorList>
            <person name="Schulz F."/>
            <person name="Alteio L."/>
            <person name="Goudeau D."/>
            <person name="Ryan E.M."/>
            <person name="Malmstrom R.R."/>
            <person name="Blanchard J."/>
            <person name="Woyke T."/>
        </authorList>
    </citation>
    <scope>NUCLEOTIDE SEQUENCE</scope>
    <source>
        <strain evidence="2">HAV1</strain>
    </source>
</reference>
<dbReference type="PANTHER" id="PTHR43628:SF1">
    <property type="entry name" value="CHITIN SYNTHASE REGULATORY FACTOR 2-RELATED"/>
    <property type="match status" value="1"/>
</dbReference>
<dbReference type="PANTHER" id="PTHR43628">
    <property type="entry name" value="ACTIVATOR OF C KINASE PROTEIN 1-RELATED"/>
    <property type="match status" value="1"/>
</dbReference>
<evidence type="ECO:0000313" key="2">
    <source>
        <dbReference type="EMBL" id="AYV81452.1"/>
    </source>
</evidence>
<accession>A0A3G5A2L6</accession>
<organism evidence="2">
    <name type="scientific">Harvfovirus sp</name>
    <dbReference type="NCBI Taxonomy" id="2487768"/>
    <lineage>
        <taxon>Viruses</taxon>
        <taxon>Varidnaviria</taxon>
        <taxon>Bamfordvirae</taxon>
        <taxon>Nucleocytoviricota</taxon>
        <taxon>Megaviricetes</taxon>
        <taxon>Imitervirales</taxon>
        <taxon>Mimiviridae</taxon>
        <taxon>Klosneuvirinae</taxon>
    </lineage>
</organism>
<dbReference type="Gene3D" id="1.25.40.10">
    <property type="entry name" value="Tetratricopeptide repeat domain"/>
    <property type="match status" value="1"/>
</dbReference>
<feature type="non-terminal residue" evidence="2">
    <location>
        <position position="1"/>
    </location>
</feature>
<evidence type="ECO:0008006" key="3">
    <source>
        <dbReference type="Google" id="ProtNLM"/>
    </source>
</evidence>
<dbReference type="InterPro" id="IPR006597">
    <property type="entry name" value="Sel1-like"/>
</dbReference>
<dbReference type="InterPro" id="IPR052945">
    <property type="entry name" value="Mitotic_Regulator"/>
</dbReference>
<keyword evidence="1" id="KW-0175">Coiled coil</keyword>
<dbReference type="Pfam" id="PF08238">
    <property type="entry name" value="Sel1"/>
    <property type="match status" value="3"/>
</dbReference>
<dbReference type="InterPro" id="IPR011990">
    <property type="entry name" value="TPR-like_helical_dom_sf"/>
</dbReference>
<sequence length="186" mass="21593">QKLLGDLYFDGRATEIDYDEAIKMYRLSASQGYAQGQADLGWMYFHGVGVPRDYSEGLKWFRLAAEQNNMFSQKQLGFMYQHGFGLEKDMDKALYYYSLAALQNDSDTIGSLAGFNEKIHRTKGIGLIVMAKEKERQMNELMMNKIKFLEKKIADQEVEITHLRYIPHGKEFKNIEENFYSLALKN</sequence>
<name>A0A3G5A2L6_9VIRU</name>
<gene>
    <name evidence="2" type="ORF">Harvfovirus35_1</name>
</gene>
<protein>
    <recommendedName>
        <fullName evidence="3">Sel1 repeat family protein</fullName>
    </recommendedName>
</protein>
<feature type="coiled-coil region" evidence="1">
    <location>
        <begin position="131"/>
        <end position="159"/>
    </location>
</feature>
<proteinExistence type="predicted"/>
<evidence type="ECO:0000256" key="1">
    <source>
        <dbReference type="SAM" id="Coils"/>
    </source>
</evidence>
<dbReference type="SUPFAM" id="SSF81901">
    <property type="entry name" value="HCP-like"/>
    <property type="match status" value="1"/>
</dbReference>
<dbReference type="SMART" id="SM00671">
    <property type="entry name" value="SEL1"/>
    <property type="match status" value="3"/>
</dbReference>
<dbReference type="EMBL" id="MK072277">
    <property type="protein sequence ID" value="AYV81452.1"/>
    <property type="molecule type" value="Genomic_DNA"/>
</dbReference>